<evidence type="ECO:0000256" key="1">
    <source>
        <dbReference type="SAM" id="Coils"/>
    </source>
</evidence>
<feature type="compositionally biased region" description="Polar residues" evidence="2">
    <location>
        <begin position="180"/>
        <end position="196"/>
    </location>
</feature>
<feature type="compositionally biased region" description="Polar residues" evidence="2">
    <location>
        <begin position="1"/>
        <end position="15"/>
    </location>
</feature>
<accession>A0ABQ8FG66</accession>
<feature type="coiled-coil region" evidence="1">
    <location>
        <begin position="756"/>
        <end position="810"/>
    </location>
</feature>
<comment type="caution">
    <text evidence="4">The sequence shown here is derived from an EMBL/GenBank/DDBJ whole genome shotgun (WGS) entry which is preliminary data.</text>
</comment>
<evidence type="ECO:0000256" key="2">
    <source>
        <dbReference type="SAM" id="MobiDB-lite"/>
    </source>
</evidence>
<feature type="compositionally biased region" description="Basic and acidic residues" evidence="2">
    <location>
        <begin position="294"/>
        <end position="314"/>
    </location>
</feature>
<dbReference type="PANTHER" id="PTHR33689:SF1">
    <property type="entry name" value="FAS-BINDING FACTOR 1"/>
    <property type="match status" value="1"/>
</dbReference>
<feature type="coiled-coil region" evidence="1">
    <location>
        <begin position="1058"/>
        <end position="1099"/>
    </location>
</feature>
<name>A0ABQ8FG66_9FUNG</name>
<feature type="domain" description="Fas-binding factor 1 C-terminal" evidence="3">
    <location>
        <begin position="691"/>
        <end position="1120"/>
    </location>
</feature>
<keyword evidence="1" id="KW-0175">Coiled coil</keyword>
<evidence type="ECO:0000259" key="3">
    <source>
        <dbReference type="Pfam" id="PF21007"/>
    </source>
</evidence>
<dbReference type="EMBL" id="JAFCIX010000249">
    <property type="protein sequence ID" value="KAH6596126.1"/>
    <property type="molecule type" value="Genomic_DNA"/>
</dbReference>
<evidence type="ECO:0000313" key="5">
    <source>
        <dbReference type="Proteomes" id="UP001648503"/>
    </source>
</evidence>
<feature type="region of interest" description="Disordered" evidence="2">
    <location>
        <begin position="486"/>
        <end position="512"/>
    </location>
</feature>
<feature type="coiled-coil region" evidence="1">
    <location>
        <begin position="956"/>
        <end position="990"/>
    </location>
</feature>
<feature type="coiled-coil region" evidence="1">
    <location>
        <begin position="871"/>
        <end position="930"/>
    </location>
</feature>
<feature type="compositionally biased region" description="Polar residues" evidence="2">
    <location>
        <begin position="498"/>
        <end position="510"/>
    </location>
</feature>
<feature type="region of interest" description="Disordered" evidence="2">
    <location>
        <begin position="1"/>
        <end position="315"/>
    </location>
</feature>
<dbReference type="InterPro" id="IPR033561">
    <property type="entry name" value="FBF1"/>
</dbReference>
<evidence type="ECO:0000313" key="4">
    <source>
        <dbReference type="EMBL" id="KAH6596126.1"/>
    </source>
</evidence>
<feature type="compositionally biased region" description="Polar residues" evidence="2">
    <location>
        <begin position="390"/>
        <end position="407"/>
    </location>
</feature>
<dbReference type="Proteomes" id="UP001648503">
    <property type="component" value="Unassembled WGS sequence"/>
</dbReference>
<reference evidence="4 5" key="1">
    <citation type="submission" date="2021-02" db="EMBL/GenBank/DDBJ databases">
        <title>Variation within the Batrachochytrium salamandrivorans European outbreak.</title>
        <authorList>
            <person name="Kelly M."/>
            <person name="Pasmans F."/>
            <person name="Shea T.P."/>
            <person name="Munoz J.F."/>
            <person name="Carranza S."/>
            <person name="Cuomo C.A."/>
            <person name="Martel A."/>
        </authorList>
    </citation>
    <scope>NUCLEOTIDE SEQUENCE [LARGE SCALE GENOMIC DNA]</scope>
    <source>
        <strain evidence="4 5">AMFP18/2</strain>
    </source>
</reference>
<feature type="compositionally biased region" description="Polar residues" evidence="2">
    <location>
        <begin position="69"/>
        <end position="101"/>
    </location>
</feature>
<feature type="coiled-coil region" evidence="1">
    <location>
        <begin position="684"/>
        <end position="725"/>
    </location>
</feature>
<gene>
    <name evidence="4" type="ORF">BASA50_005423</name>
</gene>
<dbReference type="PANTHER" id="PTHR33689">
    <property type="entry name" value="FAS-BINDING FACTOR 1"/>
    <property type="match status" value="1"/>
</dbReference>
<feature type="region of interest" description="Disordered" evidence="2">
    <location>
        <begin position="332"/>
        <end position="373"/>
    </location>
</feature>
<feature type="compositionally biased region" description="Polar residues" evidence="2">
    <location>
        <begin position="203"/>
        <end position="236"/>
    </location>
</feature>
<keyword evidence="5" id="KW-1185">Reference proteome</keyword>
<feature type="region of interest" description="Disordered" evidence="2">
    <location>
        <begin position="390"/>
        <end position="421"/>
    </location>
</feature>
<proteinExistence type="predicted"/>
<dbReference type="Pfam" id="PF21007">
    <property type="entry name" value="FBF1"/>
    <property type="match status" value="1"/>
</dbReference>
<protein>
    <recommendedName>
        <fullName evidence="3">Fas-binding factor 1 C-terminal domain-containing protein</fullName>
    </recommendedName>
</protein>
<feature type="compositionally biased region" description="Polar residues" evidence="2">
    <location>
        <begin position="339"/>
        <end position="349"/>
    </location>
</feature>
<organism evidence="4 5">
    <name type="scientific">Batrachochytrium salamandrivorans</name>
    <dbReference type="NCBI Taxonomy" id="1357716"/>
    <lineage>
        <taxon>Eukaryota</taxon>
        <taxon>Fungi</taxon>
        <taxon>Fungi incertae sedis</taxon>
        <taxon>Chytridiomycota</taxon>
        <taxon>Chytridiomycota incertae sedis</taxon>
        <taxon>Chytridiomycetes</taxon>
        <taxon>Rhizophydiales</taxon>
        <taxon>Rhizophydiales incertae sedis</taxon>
        <taxon>Batrachochytrium</taxon>
    </lineage>
</organism>
<dbReference type="InterPro" id="IPR049390">
    <property type="entry name" value="FBF1_C"/>
</dbReference>
<feature type="compositionally biased region" description="Polar residues" evidence="2">
    <location>
        <begin position="257"/>
        <end position="269"/>
    </location>
</feature>
<sequence>MALPLPSTNNSQWTPSSSSALSSEFAPVGSKNRTAKTPSLDLDDDFADILGSDSDSDNRSPKKTKNLVAKSNASSFKNVDLSTEAPSTEQIAKKNIPQSKTAMPESAAPRGNKQLFKESLSPAQPVLANKYAKTTETRNGNDLDTILSSLQDMDDMDSQLFGKPTSSAGAIRGRRAGENATASSQLNPQNELNSTPGPIPPLFQTTPSPVGSIVSRNPSVSSHASATLKNNPTQLASHLAGSDDRSSTPIQPVFLSGSHTGDTNIPPDTTKQRVPHHLSDTAESGSLMNAAQERAQRRSQEQRHTPSKAKKADDDVADDDLFDLLGLGKNESKKRDTHTASPFISTSIPVQPKPALPISKDATDQKAKSSYSVGGTQPIKSIFTSFVQSRPSATTSESQSIGAQSIESAPGGRPRNDTSIPNIAIGQSFLSKKPISGLEITSSSISNHLGPPSNHVVADIGSSNLRTKKGSVPSDDGLPLFMLESATTDGKRRGGRSSIASTTQVKSSGSDPMDLIASLMSGTSVMGNIKKPAPATGLSIDMATPTVDLPFLTNLPKSAHKTIGSVPSSLAVELPRVEVTSSTHDKPYTQPAIVVPILHPSIESPPQNNTTSANLASVSLSSIALLSETDDDTSEPITHMDHKIVHNPITTSTISELQSKGQYLTPKSPFSSKNSRKRADFVSSGISNEEMELLEKKLAAAQEDVTKLTAELEDLREKEKIARMNSEARHSETVAENQKQHLSQIQSLKDDHYSVIERLKQNHDETMSKAVKFETDRIRADYERQIHNLCQEHLNKIQQLTANTESAQQLSQLAGKMEENSNLIGSLQDRLEEDHAVSLKHREDALIERERLACEQQDIIRNERHAIDVEKEKILEMVQRMESMLNETTRKQEQDMQVIYRDRTRLASQIDDVQKERNELQSRLQREQSEFSMNREAWELERKRLISSISEERKTLAKDQSKVASLDRMNQQMQEELSIARERFENESQAELAALQKETSILHERYAILHRDESHLRAERVRVEALKSRLDIEKSVAESEKGYMESSIHQAAVLHGEASRERLKLQEMQTNVELVQQQIQTEKQELELQRNQMQMERNVFVDNRVSLAEYRNKTMQSARGPSTVCQSIIEPKRVSAWQAPTLPYAQGPTLPSYAQEPTLPSYAQDSCFITTQRNGLCNTTTRSAVVAEMLESEADTCARAAAERALLQRLNACMVGRHRDRSHGSIRSQQKYLELQC</sequence>